<organism evidence="9 10">
    <name type="scientific">Clostridium boliviensis</name>
    <dbReference type="NCBI Taxonomy" id="318465"/>
    <lineage>
        <taxon>Bacteria</taxon>
        <taxon>Bacillati</taxon>
        <taxon>Bacillota</taxon>
        <taxon>Clostridia</taxon>
        <taxon>Eubacteriales</taxon>
        <taxon>Clostridiaceae</taxon>
        <taxon>Clostridium</taxon>
    </lineage>
</organism>
<keyword evidence="10" id="KW-1185">Reference proteome</keyword>
<reference evidence="9 10" key="1">
    <citation type="submission" date="2023-10" db="EMBL/GenBank/DDBJ databases">
        <title>A novel Glycoside Hydrolase 43-Like Enzyme from Clostrdium boliviensis is an Endo-xylanase, and a Candidate for Xylooligosaccharides Production from Different Xylan Substrates.</title>
        <authorList>
            <person name="Alvarez M.T."/>
            <person name="Rocabado-Villegas L.R."/>
            <person name="Salas-Veizaga D.M."/>
            <person name="Linares-Pasten J.A."/>
            <person name="Gudmundsdottir E.E."/>
            <person name="Hreggvidsson G.O."/>
            <person name="Adlercreutz P."/>
            <person name="Nordberg Karlsson E."/>
        </authorList>
    </citation>
    <scope>NUCLEOTIDE SEQUENCE [LARGE SCALE GENOMIC DNA]</scope>
    <source>
        <strain evidence="9 10">E-1</strain>
    </source>
</reference>
<dbReference type="SUPFAM" id="SSF82649">
    <property type="entry name" value="SufE/NifU"/>
    <property type="match status" value="1"/>
</dbReference>
<dbReference type="EC" id="6.3.1.20" evidence="3"/>
<comment type="pathway">
    <text evidence="1">Protein modification; protein lipoylation via exogenous pathway; protein N(6)-(lipoyl)lysine from lipoate: step 2/2.</text>
</comment>
<dbReference type="NCBIfam" id="TIGR00545">
    <property type="entry name" value="lipoyltrans"/>
    <property type="match status" value="1"/>
</dbReference>
<evidence type="ECO:0000256" key="6">
    <source>
        <dbReference type="ARBA" id="ARBA00022840"/>
    </source>
</evidence>
<dbReference type="SUPFAM" id="SSF55681">
    <property type="entry name" value="Class II aaRS and biotin synthetases"/>
    <property type="match status" value="1"/>
</dbReference>
<dbReference type="Pfam" id="PF10437">
    <property type="entry name" value="Lip_prot_lig_C"/>
    <property type="match status" value="1"/>
</dbReference>
<evidence type="ECO:0000259" key="8">
    <source>
        <dbReference type="PROSITE" id="PS51733"/>
    </source>
</evidence>
<dbReference type="Pfam" id="PF21948">
    <property type="entry name" value="LplA-B_cat"/>
    <property type="match status" value="1"/>
</dbReference>
<evidence type="ECO:0000256" key="2">
    <source>
        <dbReference type="ARBA" id="ARBA00005124"/>
    </source>
</evidence>
<comment type="catalytic activity">
    <reaction evidence="7">
        <text>L-lysyl-[lipoyl-carrier protein] + (R)-lipoate + ATP = N(6)-[(R)-lipoyl]-L-lysyl-[lipoyl-carrier protein] + AMP + diphosphate + H(+)</text>
        <dbReference type="Rhea" id="RHEA:49288"/>
        <dbReference type="Rhea" id="RHEA-COMP:10500"/>
        <dbReference type="Rhea" id="RHEA-COMP:10502"/>
        <dbReference type="ChEBI" id="CHEBI:15378"/>
        <dbReference type="ChEBI" id="CHEBI:29969"/>
        <dbReference type="ChEBI" id="CHEBI:30616"/>
        <dbReference type="ChEBI" id="CHEBI:33019"/>
        <dbReference type="ChEBI" id="CHEBI:83088"/>
        <dbReference type="ChEBI" id="CHEBI:83099"/>
        <dbReference type="ChEBI" id="CHEBI:456215"/>
        <dbReference type="EC" id="6.3.1.20"/>
    </reaction>
</comment>
<dbReference type="Gene3D" id="3.30.390.50">
    <property type="entry name" value="CO dehydrogenase flavoprotein, C-terminal domain"/>
    <property type="match status" value="1"/>
</dbReference>
<dbReference type="InterPro" id="IPR019491">
    <property type="entry name" value="Lipoate_protein_ligase_C"/>
</dbReference>
<dbReference type="PANTHER" id="PTHR12561:SF3">
    <property type="entry name" value="LIPOYLTRANSFERASE 1, MITOCHONDRIAL"/>
    <property type="match status" value="1"/>
</dbReference>
<dbReference type="EMBL" id="JAWONS010000309">
    <property type="protein sequence ID" value="MDW2800180.1"/>
    <property type="molecule type" value="Genomic_DNA"/>
</dbReference>
<dbReference type="RefSeq" id="WP_318066366.1">
    <property type="nucleotide sequence ID" value="NZ_JAWONS010000309.1"/>
</dbReference>
<evidence type="ECO:0000256" key="4">
    <source>
        <dbReference type="ARBA" id="ARBA00022598"/>
    </source>
</evidence>
<evidence type="ECO:0000256" key="5">
    <source>
        <dbReference type="ARBA" id="ARBA00022741"/>
    </source>
</evidence>
<keyword evidence="5" id="KW-0547">Nucleotide-binding</keyword>
<dbReference type="PANTHER" id="PTHR12561">
    <property type="entry name" value="LIPOATE-PROTEIN LIGASE"/>
    <property type="match status" value="1"/>
</dbReference>
<dbReference type="Gene3D" id="3.30.930.10">
    <property type="entry name" value="Bira Bifunctional Protein, Domain 2"/>
    <property type="match status" value="1"/>
</dbReference>
<evidence type="ECO:0000313" key="10">
    <source>
        <dbReference type="Proteomes" id="UP001276854"/>
    </source>
</evidence>
<dbReference type="InterPro" id="IPR004143">
    <property type="entry name" value="BPL_LPL_catalytic"/>
</dbReference>
<dbReference type="CDD" id="cd16443">
    <property type="entry name" value="LplA"/>
    <property type="match status" value="1"/>
</dbReference>
<keyword evidence="6" id="KW-0067">ATP-binding</keyword>
<comment type="pathway">
    <text evidence="2">Protein modification; protein lipoylation via exogenous pathway; protein N(6)-(lipoyl)lysine from lipoate: step 1/2.</text>
</comment>
<sequence length="329" mass="38356">MINIINKSNDPFFNLALEEYFMKYKNMKEDVLILWQNEPTIVIGKNQNAYEEINRDFVEENKINIVRRMSGGGAVYHDFGNLNYTIIKNDGKLYANDFSFFAMPVVACLKKFDVDAEFNGRNDITIDGKKFSGNAQYFYKSRVLHHGTLMFSSDLTVLSQALNVDKEKIESKGIKSVKSRVTNISEYTNKDITLVDFQNSLINSMFYEDRESIKNYELTIEDISAITEIRNNKYSTWDWNFGKSPQMSYHKDLRFPAGKVSLTMYINGGMIDSCNLYGDFFEVNPVEELTKKIEGKRYDKSEIEAFLNVVNIQEYIYMLSNEEFKQLWF</sequence>
<evidence type="ECO:0000256" key="3">
    <source>
        <dbReference type="ARBA" id="ARBA00012367"/>
    </source>
</evidence>
<feature type="domain" description="BPL/LPL catalytic" evidence="8">
    <location>
        <begin position="26"/>
        <end position="213"/>
    </location>
</feature>
<evidence type="ECO:0000256" key="1">
    <source>
        <dbReference type="ARBA" id="ARBA00005085"/>
    </source>
</evidence>
<dbReference type="InterPro" id="IPR004562">
    <property type="entry name" value="LipoylTrfase_LipoateP_Ligase"/>
</dbReference>
<evidence type="ECO:0000256" key="7">
    <source>
        <dbReference type="ARBA" id="ARBA00048037"/>
    </source>
</evidence>
<dbReference type="Proteomes" id="UP001276854">
    <property type="component" value="Unassembled WGS sequence"/>
</dbReference>
<keyword evidence="4 9" id="KW-0436">Ligase</keyword>
<protein>
    <recommendedName>
        <fullName evidence="3">lipoate--protein ligase</fullName>
        <ecNumber evidence="3">6.3.1.20</ecNumber>
    </recommendedName>
</protein>
<comment type="caution">
    <text evidence="9">The sequence shown here is derived from an EMBL/GenBank/DDBJ whole genome shotgun (WGS) entry which is preliminary data.</text>
</comment>
<name>A0ABU4GRA6_9CLOT</name>
<gene>
    <name evidence="9" type="ORF">RZO55_21650</name>
</gene>
<evidence type="ECO:0000313" key="9">
    <source>
        <dbReference type="EMBL" id="MDW2800180.1"/>
    </source>
</evidence>
<dbReference type="InterPro" id="IPR045864">
    <property type="entry name" value="aa-tRNA-synth_II/BPL/LPL"/>
</dbReference>
<accession>A0ABU4GRA6</accession>
<dbReference type="PROSITE" id="PS51733">
    <property type="entry name" value="BPL_LPL_CATALYTIC"/>
    <property type="match status" value="1"/>
</dbReference>
<dbReference type="GO" id="GO:0016979">
    <property type="term" value="F:lipoate-protein ligase activity"/>
    <property type="evidence" value="ECO:0007669"/>
    <property type="project" value="UniProtKB-EC"/>
</dbReference>
<proteinExistence type="predicted"/>